<evidence type="ECO:0000313" key="12">
    <source>
        <dbReference type="Proteomes" id="UP001064087"/>
    </source>
</evidence>
<reference evidence="11" key="1">
    <citation type="submission" date="2022-10" db="EMBL/GenBank/DDBJ databases">
        <title>Roseovarius pelagicus sp. nov., isolated from Arctic seawater.</title>
        <authorList>
            <person name="Hong Y.W."/>
            <person name="Hwang C.Y."/>
        </authorList>
    </citation>
    <scope>NUCLEOTIDE SEQUENCE</scope>
    <source>
        <strain evidence="11">HL-MP18</strain>
        <plasmid evidence="11">unnamed2</plasmid>
    </source>
</reference>
<accession>A0ABY6D5T8</accession>
<dbReference type="CDD" id="cd03257">
    <property type="entry name" value="ABC_NikE_OppD_transporters"/>
    <property type="match status" value="2"/>
</dbReference>
<evidence type="ECO:0000259" key="10">
    <source>
        <dbReference type="PROSITE" id="PS50893"/>
    </source>
</evidence>
<dbReference type="RefSeq" id="WP_263046708.1">
    <property type="nucleotide sequence ID" value="NZ_CP106737.1"/>
</dbReference>
<dbReference type="PROSITE" id="PS50893">
    <property type="entry name" value="ABC_TRANSPORTER_2"/>
    <property type="match status" value="2"/>
</dbReference>
<dbReference type="InterPro" id="IPR027417">
    <property type="entry name" value="P-loop_NTPase"/>
</dbReference>
<dbReference type="EMBL" id="CP106737">
    <property type="protein sequence ID" value="UXX81511.1"/>
    <property type="molecule type" value="Genomic_DNA"/>
</dbReference>
<keyword evidence="11" id="KW-0614">Plasmid</keyword>
<dbReference type="PROSITE" id="PS00211">
    <property type="entry name" value="ABC_TRANSPORTER_1"/>
    <property type="match status" value="2"/>
</dbReference>
<comment type="similarity">
    <text evidence="2">Belongs to the ABC transporter superfamily.</text>
</comment>
<keyword evidence="5" id="KW-0997">Cell inner membrane</keyword>
<dbReference type="InterPro" id="IPR013563">
    <property type="entry name" value="Oligopep_ABC_C"/>
</dbReference>
<dbReference type="PANTHER" id="PTHR43297">
    <property type="entry name" value="OLIGOPEPTIDE TRANSPORT ATP-BINDING PROTEIN APPD"/>
    <property type="match status" value="1"/>
</dbReference>
<evidence type="ECO:0000256" key="2">
    <source>
        <dbReference type="ARBA" id="ARBA00005417"/>
    </source>
</evidence>
<gene>
    <name evidence="11" type="ORF">N7U68_00140</name>
</gene>
<evidence type="ECO:0000256" key="8">
    <source>
        <dbReference type="ARBA" id="ARBA00022967"/>
    </source>
</evidence>
<keyword evidence="3" id="KW-0813">Transport</keyword>
<protein>
    <submittedName>
        <fullName evidence="11">ABC transporter ATP-binding protein</fullName>
    </submittedName>
</protein>
<geneLocation type="plasmid" evidence="11 12">
    <name>unnamed2</name>
</geneLocation>
<evidence type="ECO:0000256" key="5">
    <source>
        <dbReference type="ARBA" id="ARBA00022519"/>
    </source>
</evidence>
<dbReference type="InterPro" id="IPR017871">
    <property type="entry name" value="ABC_transporter-like_CS"/>
</dbReference>
<sequence length="535" mass="58630">MTDALKHIALEVRELSIEAKGADKRWFEIVKGVSFKLNKGEVLGLIGESGAGKSTIGLSALGYRRPGCRFSGGQVLFKGKDLLTMNPEELRQMRGARVSYVAQSAAAFFNPAHRLIDQFIEAGQQHDQGSRSALRSEAIELYRTLGLPSPQSFGERYPHQVSGGQLQRAMVAMSMACKPDVIVFDEPTTALDVTTQAEVVAAIKRTVSKSGVAALYISHDLPVVSQVVDRIMVLRHGKQVEIGKTSEILSNPQAEYTKELLQAEVRENPARERTTPILGIQNIVAGYGSEKVLGGVSCTAMRGRTLAIVGESGSGKSTLGRVVTGVLAPWSGEVTFDGAVLPKRLKSREINLLKRIQVIHQMPDTALNPMQRVGDVIGRPLKYHRKFDATRCRQEVIELMRQVGLPVEMMNRRTSQLSGGQKQRVCIARALASAPDLIICDEITSGLDPLVAESILVLLSDLQRKHGTTILFITHDIHVVEMIADDVLVLRAGKVVAYGPRDETLKQSDHPYVRTLMESVPRLDRYLTTAGEENT</sequence>
<dbReference type="SMART" id="SM00382">
    <property type="entry name" value="AAA"/>
    <property type="match status" value="2"/>
</dbReference>
<proteinExistence type="inferred from homology"/>
<evidence type="ECO:0000256" key="4">
    <source>
        <dbReference type="ARBA" id="ARBA00022475"/>
    </source>
</evidence>
<dbReference type="InterPro" id="IPR003593">
    <property type="entry name" value="AAA+_ATPase"/>
</dbReference>
<feature type="domain" description="ABC transporter" evidence="10">
    <location>
        <begin position="278"/>
        <end position="517"/>
    </location>
</feature>
<keyword evidence="9" id="KW-0472">Membrane</keyword>
<dbReference type="Pfam" id="PF08352">
    <property type="entry name" value="oligo_HPY"/>
    <property type="match status" value="2"/>
</dbReference>
<evidence type="ECO:0000256" key="7">
    <source>
        <dbReference type="ARBA" id="ARBA00022840"/>
    </source>
</evidence>
<organism evidence="11 12">
    <name type="scientific">Roseovarius pelagicus</name>
    <dbReference type="NCBI Taxonomy" id="2980108"/>
    <lineage>
        <taxon>Bacteria</taxon>
        <taxon>Pseudomonadati</taxon>
        <taxon>Pseudomonadota</taxon>
        <taxon>Alphaproteobacteria</taxon>
        <taxon>Rhodobacterales</taxon>
        <taxon>Roseobacteraceae</taxon>
        <taxon>Roseovarius</taxon>
    </lineage>
</organism>
<evidence type="ECO:0000256" key="3">
    <source>
        <dbReference type="ARBA" id="ARBA00022448"/>
    </source>
</evidence>
<evidence type="ECO:0000256" key="1">
    <source>
        <dbReference type="ARBA" id="ARBA00004417"/>
    </source>
</evidence>
<evidence type="ECO:0000256" key="6">
    <source>
        <dbReference type="ARBA" id="ARBA00022741"/>
    </source>
</evidence>
<name>A0ABY6D5T8_9RHOB</name>
<evidence type="ECO:0000256" key="9">
    <source>
        <dbReference type="ARBA" id="ARBA00023136"/>
    </source>
</evidence>
<feature type="domain" description="ABC transporter" evidence="10">
    <location>
        <begin position="12"/>
        <end position="261"/>
    </location>
</feature>
<dbReference type="InterPro" id="IPR050388">
    <property type="entry name" value="ABC_Ni/Peptide_Import"/>
</dbReference>
<evidence type="ECO:0000313" key="11">
    <source>
        <dbReference type="EMBL" id="UXX81511.1"/>
    </source>
</evidence>
<keyword evidence="6" id="KW-0547">Nucleotide-binding</keyword>
<dbReference type="PANTHER" id="PTHR43297:SF14">
    <property type="entry name" value="ATPASE AAA-TYPE CORE DOMAIN-CONTAINING PROTEIN"/>
    <property type="match status" value="1"/>
</dbReference>
<comment type="subcellular location">
    <subcellularLocation>
        <location evidence="1">Cell inner membrane</location>
        <topology evidence="1">Peripheral membrane protein</topology>
    </subcellularLocation>
</comment>
<keyword evidence="8" id="KW-1278">Translocase</keyword>
<keyword evidence="7 11" id="KW-0067">ATP-binding</keyword>
<keyword evidence="12" id="KW-1185">Reference proteome</keyword>
<dbReference type="SUPFAM" id="SSF52540">
    <property type="entry name" value="P-loop containing nucleoside triphosphate hydrolases"/>
    <property type="match status" value="2"/>
</dbReference>
<dbReference type="Gene3D" id="3.40.50.300">
    <property type="entry name" value="P-loop containing nucleotide triphosphate hydrolases"/>
    <property type="match status" value="2"/>
</dbReference>
<dbReference type="InterPro" id="IPR003439">
    <property type="entry name" value="ABC_transporter-like_ATP-bd"/>
</dbReference>
<dbReference type="Proteomes" id="UP001064087">
    <property type="component" value="Plasmid unnamed2"/>
</dbReference>
<dbReference type="Pfam" id="PF00005">
    <property type="entry name" value="ABC_tran"/>
    <property type="match status" value="2"/>
</dbReference>
<keyword evidence="4" id="KW-1003">Cell membrane</keyword>
<dbReference type="GO" id="GO:0005524">
    <property type="term" value="F:ATP binding"/>
    <property type="evidence" value="ECO:0007669"/>
    <property type="project" value="UniProtKB-KW"/>
</dbReference>